<feature type="signal peptide" evidence="1">
    <location>
        <begin position="1"/>
        <end position="25"/>
    </location>
</feature>
<protein>
    <recommendedName>
        <fullName evidence="4">WxL domain-containing protein</fullName>
    </recommendedName>
</protein>
<comment type="caution">
    <text evidence="2">The sequence shown here is derived from an EMBL/GenBank/DDBJ whole genome shotgun (WGS) entry which is preliminary data.</text>
</comment>
<dbReference type="Proteomes" id="UP000263336">
    <property type="component" value="Unassembled WGS sequence"/>
</dbReference>
<dbReference type="EMBL" id="DOZN01000025">
    <property type="protein sequence ID" value="HCC42603.1"/>
    <property type="molecule type" value="Genomic_DNA"/>
</dbReference>
<evidence type="ECO:0000256" key="1">
    <source>
        <dbReference type="SAM" id="SignalP"/>
    </source>
</evidence>
<feature type="chain" id="PRO_5017535642" description="WxL domain-containing protein" evidence="1">
    <location>
        <begin position="26"/>
        <end position="167"/>
    </location>
</feature>
<accession>A0A3D0ZSA7</accession>
<organism evidence="2 3">
    <name type="scientific">candidate division WWE3 bacterium</name>
    <dbReference type="NCBI Taxonomy" id="2053526"/>
    <lineage>
        <taxon>Bacteria</taxon>
        <taxon>Katanobacteria</taxon>
    </lineage>
</organism>
<sequence length="167" mass="17069">MRKILLPTLILVGLGLAFSGFRTGAAETASVTATVTAQNVSVTVADGTVTYGTTSLGSSKNTVALSDTQTATNAGNVTSQLNIKGQNSTAWTLAGTAGSDIYVHKFCTSTCATPPTNYTALTTNYQTLSASVAASGTQNFDLELTIPSSTSSYTQQSVDVIVQAVAL</sequence>
<evidence type="ECO:0000313" key="2">
    <source>
        <dbReference type="EMBL" id="HCC42603.1"/>
    </source>
</evidence>
<evidence type="ECO:0000313" key="3">
    <source>
        <dbReference type="Proteomes" id="UP000263336"/>
    </source>
</evidence>
<keyword evidence="1" id="KW-0732">Signal</keyword>
<gene>
    <name evidence="2" type="ORF">DEP93_03990</name>
</gene>
<name>A0A3D0ZSA7_UNCKA</name>
<reference evidence="2 3" key="1">
    <citation type="journal article" date="2018" name="Nat. Biotechnol.">
        <title>A standardized bacterial taxonomy based on genome phylogeny substantially revises the tree of life.</title>
        <authorList>
            <person name="Parks D.H."/>
            <person name="Chuvochina M."/>
            <person name="Waite D.W."/>
            <person name="Rinke C."/>
            <person name="Skarshewski A."/>
            <person name="Chaumeil P.A."/>
            <person name="Hugenholtz P."/>
        </authorList>
    </citation>
    <scope>NUCLEOTIDE SEQUENCE [LARGE SCALE GENOMIC DNA]</scope>
    <source>
        <strain evidence="2">UBA11701</strain>
    </source>
</reference>
<dbReference type="AlphaFoldDB" id="A0A3D0ZSA7"/>
<proteinExistence type="predicted"/>
<evidence type="ECO:0008006" key="4">
    <source>
        <dbReference type="Google" id="ProtNLM"/>
    </source>
</evidence>